<evidence type="ECO:0000313" key="2">
    <source>
        <dbReference type="Proteomes" id="UP000515317"/>
    </source>
</evidence>
<organism evidence="1 2">
    <name type="scientific">Terrihabitans soli</name>
    <dbReference type="NCBI Taxonomy" id="708113"/>
    <lineage>
        <taxon>Bacteria</taxon>
        <taxon>Pseudomonadati</taxon>
        <taxon>Pseudomonadota</taxon>
        <taxon>Alphaproteobacteria</taxon>
        <taxon>Hyphomicrobiales</taxon>
        <taxon>Terrihabitans</taxon>
    </lineage>
</organism>
<proteinExistence type="predicted"/>
<sequence>MLSTAEEISMSEVISVPKLETISMVQDLLKEIATEIDLHYEDDDFWALGHTISRMEPAVRFLMEQEAEVPEVVTHVVRRYQKARQ</sequence>
<reference evidence="1 2" key="1">
    <citation type="submission" date="2020-08" db="EMBL/GenBank/DDBJ databases">
        <title>Genome sequence of Rhizobiales bacterium strain IZ6.</title>
        <authorList>
            <person name="Nakai R."/>
            <person name="Naganuma T."/>
        </authorList>
    </citation>
    <scope>NUCLEOTIDE SEQUENCE [LARGE SCALE GENOMIC DNA]</scope>
    <source>
        <strain evidence="1 2">IZ6</strain>
    </source>
</reference>
<dbReference type="Proteomes" id="UP000515317">
    <property type="component" value="Chromosome"/>
</dbReference>
<evidence type="ECO:0000313" key="1">
    <source>
        <dbReference type="EMBL" id="BCJ91835.1"/>
    </source>
</evidence>
<keyword evidence="2" id="KW-1185">Reference proteome</keyword>
<name>A0A6S6QW78_9HYPH</name>
<protein>
    <submittedName>
        <fullName evidence="1">Uncharacterized protein</fullName>
    </submittedName>
</protein>
<gene>
    <name evidence="1" type="ORF">IZ6_25700</name>
</gene>
<dbReference type="AlphaFoldDB" id="A0A6S6QW78"/>
<dbReference type="KEGG" id="tso:IZ6_25700"/>
<accession>A0A6S6QW78</accession>
<dbReference type="EMBL" id="AP023361">
    <property type="protein sequence ID" value="BCJ91835.1"/>
    <property type="molecule type" value="Genomic_DNA"/>
</dbReference>